<dbReference type="OrthoDB" id="9810250at2"/>
<dbReference type="Gene3D" id="1.10.357.10">
    <property type="entry name" value="Tetracycline Repressor, domain 2"/>
    <property type="match status" value="1"/>
</dbReference>
<dbReference type="AlphaFoldDB" id="A0A8J3AL42"/>
<organism evidence="5 6">
    <name type="scientific">Gottfriedia solisilvae</name>
    <dbReference type="NCBI Taxonomy" id="1516104"/>
    <lineage>
        <taxon>Bacteria</taxon>
        <taxon>Bacillati</taxon>
        <taxon>Bacillota</taxon>
        <taxon>Bacilli</taxon>
        <taxon>Bacillales</taxon>
        <taxon>Bacillaceae</taxon>
        <taxon>Gottfriedia</taxon>
    </lineage>
</organism>
<dbReference type="PANTHER" id="PTHR43479">
    <property type="entry name" value="ACREF/ENVCD OPERON REPRESSOR-RELATED"/>
    <property type="match status" value="1"/>
</dbReference>
<keyword evidence="1" id="KW-0678">Repressor</keyword>
<dbReference type="Proteomes" id="UP000626244">
    <property type="component" value="Unassembled WGS sequence"/>
</dbReference>
<name>A0A8J3AL42_9BACI</name>
<evidence type="ECO:0000256" key="1">
    <source>
        <dbReference type="ARBA" id="ARBA00022491"/>
    </source>
</evidence>
<keyword evidence="2 3" id="KW-0238">DNA-binding</keyword>
<evidence type="ECO:0000313" key="5">
    <source>
        <dbReference type="EMBL" id="GGI12701.1"/>
    </source>
</evidence>
<dbReference type="PANTHER" id="PTHR43479:SF7">
    <property type="entry name" value="TETR-FAMILY TRANSCRIPTIONAL REGULATOR"/>
    <property type="match status" value="1"/>
</dbReference>
<dbReference type="PROSITE" id="PS50977">
    <property type="entry name" value="HTH_TETR_2"/>
    <property type="match status" value="1"/>
</dbReference>
<evidence type="ECO:0000313" key="6">
    <source>
        <dbReference type="Proteomes" id="UP000626244"/>
    </source>
</evidence>
<evidence type="ECO:0000256" key="3">
    <source>
        <dbReference type="PROSITE-ProRule" id="PRU00335"/>
    </source>
</evidence>
<proteinExistence type="predicted"/>
<dbReference type="RefSeq" id="WP_087997793.1">
    <property type="nucleotide sequence ID" value="NZ_BMHB01000001.1"/>
</dbReference>
<protein>
    <submittedName>
        <fullName evidence="5">TetR family transcriptional regulator</fullName>
    </submittedName>
</protein>
<dbReference type="InterPro" id="IPR001647">
    <property type="entry name" value="HTH_TetR"/>
</dbReference>
<evidence type="ECO:0000259" key="4">
    <source>
        <dbReference type="PROSITE" id="PS50977"/>
    </source>
</evidence>
<dbReference type="EMBL" id="BMHB01000001">
    <property type="protein sequence ID" value="GGI12701.1"/>
    <property type="molecule type" value="Genomic_DNA"/>
</dbReference>
<keyword evidence="6" id="KW-1185">Reference proteome</keyword>
<gene>
    <name evidence="5" type="ORF">GCM10007380_14230</name>
</gene>
<feature type="domain" description="HTH tetR-type" evidence="4">
    <location>
        <begin position="11"/>
        <end position="71"/>
    </location>
</feature>
<dbReference type="InterPro" id="IPR050624">
    <property type="entry name" value="HTH-type_Tx_Regulator"/>
</dbReference>
<dbReference type="SUPFAM" id="SSF46689">
    <property type="entry name" value="Homeodomain-like"/>
    <property type="match status" value="1"/>
</dbReference>
<evidence type="ECO:0000256" key="2">
    <source>
        <dbReference type="ARBA" id="ARBA00023125"/>
    </source>
</evidence>
<dbReference type="Pfam" id="PF00440">
    <property type="entry name" value="TetR_N"/>
    <property type="match status" value="1"/>
</dbReference>
<sequence>MKDKKVDPRSIRTRRLLIEAFLRLTTKKDFKEITIKDITDEATVNRATFYSHFLDKYDLMDAGIIEDIIENVVKNLSQYDQLNEESIINIFVTLTKFHTDLATQFDTQCRRSYASFSSIIEQKLKKELEKVFYSLFLKQQSKLDLKDLKIGAAVIGWGIYGASVDWKDNSSLSAEQYINIALPFIVTEVNHFKR</sequence>
<comment type="caution">
    <text evidence="5">The sequence shown here is derived from an EMBL/GenBank/DDBJ whole genome shotgun (WGS) entry which is preliminary data.</text>
</comment>
<feature type="DNA-binding region" description="H-T-H motif" evidence="3">
    <location>
        <begin position="34"/>
        <end position="53"/>
    </location>
</feature>
<reference evidence="6" key="1">
    <citation type="journal article" date="2019" name="Int. J. Syst. Evol. Microbiol.">
        <title>The Global Catalogue of Microorganisms (GCM) 10K type strain sequencing project: providing services to taxonomists for standard genome sequencing and annotation.</title>
        <authorList>
            <consortium name="The Broad Institute Genomics Platform"/>
            <consortium name="The Broad Institute Genome Sequencing Center for Infectious Disease"/>
            <person name="Wu L."/>
            <person name="Ma J."/>
        </authorList>
    </citation>
    <scope>NUCLEOTIDE SEQUENCE [LARGE SCALE GENOMIC DNA]</scope>
    <source>
        <strain evidence="6">CGMCC 1.14993</strain>
    </source>
</reference>
<dbReference type="GO" id="GO:0003677">
    <property type="term" value="F:DNA binding"/>
    <property type="evidence" value="ECO:0007669"/>
    <property type="project" value="UniProtKB-UniRule"/>
</dbReference>
<dbReference type="InterPro" id="IPR009057">
    <property type="entry name" value="Homeodomain-like_sf"/>
</dbReference>
<accession>A0A8J3AL42</accession>